<dbReference type="EMBL" id="BPLQ01007740">
    <property type="protein sequence ID" value="GIY31984.1"/>
    <property type="molecule type" value="Genomic_DNA"/>
</dbReference>
<organism evidence="2 3">
    <name type="scientific">Caerostris darwini</name>
    <dbReference type="NCBI Taxonomy" id="1538125"/>
    <lineage>
        <taxon>Eukaryota</taxon>
        <taxon>Metazoa</taxon>
        <taxon>Ecdysozoa</taxon>
        <taxon>Arthropoda</taxon>
        <taxon>Chelicerata</taxon>
        <taxon>Arachnida</taxon>
        <taxon>Araneae</taxon>
        <taxon>Araneomorphae</taxon>
        <taxon>Entelegynae</taxon>
        <taxon>Araneoidea</taxon>
        <taxon>Araneidae</taxon>
        <taxon>Caerostris</taxon>
    </lineage>
</organism>
<evidence type="ECO:0000256" key="1">
    <source>
        <dbReference type="SAM" id="MobiDB-lite"/>
    </source>
</evidence>
<keyword evidence="3" id="KW-1185">Reference proteome</keyword>
<evidence type="ECO:0000313" key="3">
    <source>
        <dbReference type="Proteomes" id="UP001054837"/>
    </source>
</evidence>
<gene>
    <name evidence="2" type="ORF">CDAR_410971</name>
</gene>
<sequence>MLPNDVLKKRNDRRREGKTKQTTLHPTELFIITPPSPEEEPRERVYCLTTFDLFTHYPSAIRRRKGVLCRRRREKKCLRTVENPKRFSSINLR</sequence>
<name>A0AAV4SDB9_9ARAC</name>
<feature type="compositionally biased region" description="Basic and acidic residues" evidence="1">
    <location>
        <begin position="1"/>
        <end position="19"/>
    </location>
</feature>
<dbReference type="Proteomes" id="UP001054837">
    <property type="component" value="Unassembled WGS sequence"/>
</dbReference>
<comment type="caution">
    <text evidence="2">The sequence shown here is derived from an EMBL/GenBank/DDBJ whole genome shotgun (WGS) entry which is preliminary data.</text>
</comment>
<protein>
    <submittedName>
        <fullName evidence="2">Uncharacterized protein</fullName>
    </submittedName>
</protein>
<evidence type="ECO:0000313" key="2">
    <source>
        <dbReference type="EMBL" id="GIY31984.1"/>
    </source>
</evidence>
<reference evidence="2 3" key="1">
    <citation type="submission" date="2021-06" db="EMBL/GenBank/DDBJ databases">
        <title>Caerostris darwini draft genome.</title>
        <authorList>
            <person name="Kono N."/>
            <person name="Arakawa K."/>
        </authorList>
    </citation>
    <scope>NUCLEOTIDE SEQUENCE [LARGE SCALE GENOMIC DNA]</scope>
</reference>
<accession>A0AAV4SDB9</accession>
<feature type="region of interest" description="Disordered" evidence="1">
    <location>
        <begin position="1"/>
        <end position="25"/>
    </location>
</feature>
<dbReference type="AlphaFoldDB" id="A0AAV4SDB9"/>
<proteinExistence type="predicted"/>